<feature type="non-terminal residue" evidence="1">
    <location>
        <position position="87"/>
    </location>
</feature>
<dbReference type="AlphaFoldDB" id="A0A2K3K985"/>
<organism evidence="1 2">
    <name type="scientific">Trifolium pratense</name>
    <name type="common">Red clover</name>
    <dbReference type="NCBI Taxonomy" id="57577"/>
    <lineage>
        <taxon>Eukaryota</taxon>
        <taxon>Viridiplantae</taxon>
        <taxon>Streptophyta</taxon>
        <taxon>Embryophyta</taxon>
        <taxon>Tracheophyta</taxon>
        <taxon>Spermatophyta</taxon>
        <taxon>Magnoliopsida</taxon>
        <taxon>eudicotyledons</taxon>
        <taxon>Gunneridae</taxon>
        <taxon>Pentapetalae</taxon>
        <taxon>rosids</taxon>
        <taxon>fabids</taxon>
        <taxon>Fabales</taxon>
        <taxon>Fabaceae</taxon>
        <taxon>Papilionoideae</taxon>
        <taxon>50 kb inversion clade</taxon>
        <taxon>NPAAA clade</taxon>
        <taxon>Hologalegina</taxon>
        <taxon>IRL clade</taxon>
        <taxon>Trifolieae</taxon>
        <taxon>Trifolium</taxon>
    </lineage>
</organism>
<dbReference type="Proteomes" id="UP000236291">
    <property type="component" value="Unassembled WGS sequence"/>
</dbReference>
<dbReference type="GO" id="GO:0070492">
    <property type="term" value="F:oligosaccharide binding"/>
    <property type="evidence" value="ECO:0007669"/>
    <property type="project" value="TreeGrafter"/>
</dbReference>
<protein>
    <submittedName>
        <fullName evidence="1">Chitinase domain-containing protein 1-like</fullName>
    </submittedName>
</protein>
<proteinExistence type="predicted"/>
<dbReference type="PANTHER" id="PTHR46066">
    <property type="entry name" value="CHITINASE DOMAIN-CONTAINING PROTEIN 1 FAMILY MEMBER"/>
    <property type="match status" value="1"/>
</dbReference>
<dbReference type="Gene3D" id="3.20.20.80">
    <property type="entry name" value="Glycosidases"/>
    <property type="match status" value="1"/>
</dbReference>
<gene>
    <name evidence="1" type="ORF">L195_g053205</name>
</gene>
<dbReference type="ExpressionAtlas" id="A0A2K3K985">
    <property type="expression patterns" value="baseline"/>
</dbReference>
<sequence>MCFFCREMGYDGIVLESWSRWAAYGILHDPSMRNLALQFVKQLGDALHSISSEKISGQKLQFVYVIGPPSSEKLQAHDFGPKDLETL</sequence>
<comment type="caution">
    <text evidence="1">The sequence shown here is derived from an EMBL/GenBank/DDBJ whole genome shotgun (WGS) entry which is preliminary data.</text>
</comment>
<name>A0A2K3K985_TRIPR</name>
<dbReference type="EMBL" id="ASHM01088761">
    <property type="protein sequence ID" value="PNX62851.1"/>
    <property type="molecule type" value="Genomic_DNA"/>
</dbReference>
<dbReference type="GO" id="GO:0012505">
    <property type="term" value="C:endomembrane system"/>
    <property type="evidence" value="ECO:0007669"/>
    <property type="project" value="TreeGrafter"/>
</dbReference>
<evidence type="ECO:0000313" key="1">
    <source>
        <dbReference type="EMBL" id="PNX62851.1"/>
    </source>
</evidence>
<dbReference type="PANTHER" id="PTHR46066:SF2">
    <property type="entry name" value="CHITINASE DOMAIN-CONTAINING PROTEIN 1"/>
    <property type="match status" value="1"/>
</dbReference>
<reference evidence="1 2" key="2">
    <citation type="journal article" date="2017" name="Front. Plant Sci.">
        <title>Gene Classification and Mining of Molecular Markers Useful in Red Clover (Trifolium pratense) Breeding.</title>
        <authorList>
            <person name="Istvanek J."/>
            <person name="Dluhosova J."/>
            <person name="Dluhos P."/>
            <person name="Patkova L."/>
            <person name="Nedelnik J."/>
            <person name="Repkova J."/>
        </authorList>
    </citation>
    <scope>NUCLEOTIDE SEQUENCE [LARGE SCALE GENOMIC DNA]</scope>
    <source>
        <strain evidence="2">cv. Tatra</strain>
        <tissue evidence="1">Young leaves</tissue>
    </source>
</reference>
<accession>A0A2K3K985</accession>
<evidence type="ECO:0000313" key="2">
    <source>
        <dbReference type="Proteomes" id="UP000236291"/>
    </source>
</evidence>
<dbReference type="STRING" id="57577.A0A2K3K985"/>
<reference evidence="1 2" key="1">
    <citation type="journal article" date="2014" name="Am. J. Bot.">
        <title>Genome assembly and annotation for red clover (Trifolium pratense; Fabaceae).</title>
        <authorList>
            <person name="Istvanek J."/>
            <person name="Jaros M."/>
            <person name="Krenek A."/>
            <person name="Repkova J."/>
        </authorList>
    </citation>
    <scope>NUCLEOTIDE SEQUENCE [LARGE SCALE GENOMIC DNA]</scope>
    <source>
        <strain evidence="2">cv. Tatra</strain>
        <tissue evidence="1">Young leaves</tissue>
    </source>
</reference>